<evidence type="ECO:0000313" key="1">
    <source>
        <dbReference type="EMBL" id="WQJ53409.1"/>
    </source>
</evidence>
<dbReference type="Proteomes" id="UP001358193">
    <property type="component" value="Segment"/>
</dbReference>
<dbReference type="EMBL" id="OR769223">
    <property type="protein sequence ID" value="WQJ53409.1"/>
    <property type="molecule type" value="Genomic_DNA"/>
</dbReference>
<evidence type="ECO:0000313" key="2">
    <source>
        <dbReference type="Proteomes" id="UP001358193"/>
    </source>
</evidence>
<reference evidence="1 2" key="1">
    <citation type="submission" date="2023-11" db="EMBL/GenBank/DDBJ databases">
        <authorList>
            <person name="Cook R."/>
            <person name="Crisci M."/>
            <person name="Pye H."/>
            <person name="Adriaenssens E."/>
            <person name="Santini J."/>
        </authorList>
    </citation>
    <scope>NUCLEOTIDE SEQUENCE [LARGE SCALE GENOMIC DNA]</scope>
    <source>
        <strain evidence="1">Lak_Megaphage_Sonny</strain>
    </source>
</reference>
<organism evidence="1 2">
    <name type="scientific">phage Lak_Megaphage_Sonny</name>
    <dbReference type="NCBI Taxonomy" id="3109229"/>
    <lineage>
        <taxon>Viruses</taxon>
        <taxon>Duplodnaviria</taxon>
        <taxon>Heunggongvirae</taxon>
        <taxon>Uroviricota</taxon>
        <taxon>Caudoviricetes</taxon>
        <taxon>Caudoviricetes code 15 clade</taxon>
    </lineage>
</organism>
<keyword evidence="2" id="KW-1185">Reference proteome</keyword>
<protein>
    <submittedName>
        <fullName evidence="1">Uncharacterized protein</fullName>
    </submittedName>
</protein>
<name>A0ABZ0Z2I1_9CAUD</name>
<accession>A0ABZ0Z2I1</accession>
<proteinExistence type="predicted"/>
<sequence>MKIQSESDIITNSSSEVFLINAQYAESMHKKTCMPYEYIDIDYLKDHPYMVDVICMLAGIERPEFIDDFGEEWFDDCMESFINNHIEKLNEYLKNGYALLCNDNSFYKNNEILQEIREKSEWYEYQ</sequence>